<name>A0A9P7F1W6_9AGAM</name>
<protein>
    <submittedName>
        <fullName evidence="1">Uncharacterized protein</fullName>
    </submittedName>
</protein>
<gene>
    <name evidence="1" type="ORF">F5147DRAFT_808682</name>
</gene>
<dbReference type="RefSeq" id="XP_041290609.1">
    <property type="nucleotide sequence ID" value="XM_041443400.1"/>
</dbReference>
<dbReference type="GeneID" id="64705659"/>
<keyword evidence="2" id="KW-1185">Reference proteome</keyword>
<evidence type="ECO:0000313" key="1">
    <source>
        <dbReference type="EMBL" id="KAG2103712.1"/>
    </source>
</evidence>
<proteinExistence type="predicted"/>
<sequence length="151" mass="16414">MHEEQGVLSQQKPFFRFFSSLISDLHSIAEHLDSASRPSPIPFHTQPSHPPELCHTESHYQTSPPQLAVVLPPHSRPIGPGHASHISPSVPIALPPIATLSPTSSIPSPSDDHMILNSNHSSTPPLQGKLSEVMNPAAGSSMRTMSWYRVL</sequence>
<reference evidence="1" key="1">
    <citation type="journal article" date="2020" name="New Phytol.">
        <title>Comparative genomics reveals dynamic genome evolution in host specialist ectomycorrhizal fungi.</title>
        <authorList>
            <person name="Lofgren L.A."/>
            <person name="Nguyen N.H."/>
            <person name="Vilgalys R."/>
            <person name="Ruytinx J."/>
            <person name="Liao H.L."/>
            <person name="Branco S."/>
            <person name="Kuo A."/>
            <person name="LaButti K."/>
            <person name="Lipzen A."/>
            <person name="Andreopoulos W."/>
            <person name="Pangilinan J."/>
            <person name="Riley R."/>
            <person name="Hundley H."/>
            <person name="Na H."/>
            <person name="Barry K."/>
            <person name="Grigoriev I.V."/>
            <person name="Stajich J.E."/>
            <person name="Kennedy P.G."/>
        </authorList>
    </citation>
    <scope>NUCLEOTIDE SEQUENCE</scope>
    <source>
        <strain evidence="1">FC423</strain>
    </source>
</reference>
<organism evidence="1 2">
    <name type="scientific">Suillus discolor</name>
    <dbReference type="NCBI Taxonomy" id="1912936"/>
    <lineage>
        <taxon>Eukaryota</taxon>
        <taxon>Fungi</taxon>
        <taxon>Dikarya</taxon>
        <taxon>Basidiomycota</taxon>
        <taxon>Agaricomycotina</taxon>
        <taxon>Agaricomycetes</taxon>
        <taxon>Agaricomycetidae</taxon>
        <taxon>Boletales</taxon>
        <taxon>Suillineae</taxon>
        <taxon>Suillaceae</taxon>
        <taxon>Suillus</taxon>
    </lineage>
</organism>
<dbReference type="AlphaFoldDB" id="A0A9P7F1W6"/>
<accession>A0A9P7F1W6</accession>
<evidence type="ECO:0000313" key="2">
    <source>
        <dbReference type="Proteomes" id="UP000823399"/>
    </source>
</evidence>
<dbReference type="EMBL" id="JABBWM010000043">
    <property type="protein sequence ID" value="KAG2103712.1"/>
    <property type="molecule type" value="Genomic_DNA"/>
</dbReference>
<dbReference type="Proteomes" id="UP000823399">
    <property type="component" value="Unassembled WGS sequence"/>
</dbReference>
<dbReference type="OrthoDB" id="2689901at2759"/>
<comment type="caution">
    <text evidence="1">The sequence shown here is derived from an EMBL/GenBank/DDBJ whole genome shotgun (WGS) entry which is preliminary data.</text>
</comment>